<reference evidence="1 2" key="1">
    <citation type="journal article" date="2017" name="Genome Biol. Evol.">
        <title>Phytophthora megakarya and P. palmivora, closely related causal agents of cacao black pod rot, underwent increases in genome sizes and gene numbers by different mechanisms.</title>
        <authorList>
            <person name="Ali S.S."/>
            <person name="Shao J."/>
            <person name="Lary D.J."/>
            <person name="Kronmiller B."/>
            <person name="Shen D."/>
            <person name="Strem M.D."/>
            <person name="Amoako-Attah I."/>
            <person name="Akrofi A.Y."/>
            <person name="Begoude B.A."/>
            <person name="Ten Hoopen G.M."/>
            <person name="Coulibaly K."/>
            <person name="Kebe B.I."/>
            <person name="Melnick R.L."/>
            <person name="Guiltinan M.J."/>
            <person name="Tyler B.M."/>
            <person name="Meinhardt L.W."/>
            <person name="Bailey B.A."/>
        </authorList>
    </citation>
    <scope>NUCLEOTIDE SEQUENCE [LARGE SCALE GENOMIC DNA]</scope>
    <source>
        <strain evidence="2">sbr112.9</strain>
    </source>
</reference>
<organism evidence="1 2">
    <name type="scientific">Phytophthora palmivora</name>
    <dbReference type="NCBI Taxonomy" id="4796"/>
    <lineage>
        <taxon>Eukaryota</taxon>
        <taxon>Sar</taxon>
        <taxon>Stramenopiles</taxon>
        <taxon>Oomycota</taxon>
        <taxon>Peronosporomycetes</taxon>
        <taxon>Peronosporales</taxon>
        <taxon>Peronosporaceae</taxon>
        <taxon>Phytophthora</taxon>
    </lineage>
</organism>
<sequence>MKDRESRCGGVEIKFPEFRDMYPYDRGEVDINEQIAEPAVERPKYVTPTAILPQPVKAIQNVEIA</sequence>
<accession>A0A2P4XKV6</accession>
<evidence type="ECO:0000313" key="2">
    <source>
        <dbReference type="Proteomes" id="UP000237271"/>
    </source>
</evidence>
<protein>
    <submittedName>
        <fullName evidence="1">Uncharacterized protein</fullName>
    </submittedName>
</protein>
<evidence type="ECO:0000313" key="1">
    <source>
        <dbReference type="EMBL" id="POM66190.1"/>
    </source>
</evidence>
<dbReference type="EMBL" id="NCKW01009706">
    <property type="protein sequence ID" value="POM66190.1"/>
    <property type="molecule type" value="Genomic_DNA"/>
</dbReference>
<proteinExistence type="predicted"/>
<feature type="non-terminal residue" evidence="1">
    <location>
        <position position="65"/>
    </location>
</feature>
<dbReference type="Proteomes" id="UP000237271">
    <property type="component" value="Unassembled WGS sequence"/>
</dbReference>
<name>A0A2P4XKV6_9STRA</name>
<dbReference type="AlphaFoldDB" id="A0A2P4XKV6"/>
<comment type="caution">
    <text evidence="1">The sequence shown here is derived from an EMBL/GenBank/DDBJ whole genome shotgun (WGS) entry which is preliminary data.</text>
</comment>
<keyword evidence="2" id="KW-1185">Reference proteome</keyword>
<gene>
    <name evidence="1" type="ORF">PHPALM_17987</name>
</gene>